<keyword evidence="1" id="KW-0472">Membrane</keyword>
<dbReference type="Proteomes" id="UP000245423">
    <property type="component" value="Chromosome 1"/>
</dbReference>
<accession>M1ZGH4</accession>
<dbReference type="AlphaFoldDB" id="M1ZGH4"/>
<dbReference type="RefSeq" id="WP_005587847.1">
    <property type="nucleotide sequence ID" value="NZ_LT669839.1"/>
</dbReference>
<dbReference type="OrthoDB" id="1707485at2"/>
<evidence type="ECO:0000256" key="1">
    <source>
        <dbReference type="SAM" id="Phobius"/>
    </source>
</evidence>
<organism evidence="2 3">
    <name type="scientific">[Clostridium] ultunense Esp</name>
    <dbReference type="NCBI Taxonomy" id="1288971"/>
    <lineage>
        <taxon>Bacteria</taxon>
        <taxon>Bacillati</taxon>
        <taxon>Bacillota</taxon>
        <taxon>Tissierellia</taxon>
        <taxon>Tissierellales</taxon>
        <taxon>Tepidimicrobiaceae</taxon>
        <taxon>Schnuerera</taxon>
    </lineage>
</organism>
<sequence>MEQIVERQKRSTFKTFLVIIGFVILIDFIIFIMNRYVEDLSPYIANIAIIFLVVISCSFILIKYFSKYSYIIEEGQLIFYRVIGKRRFEILRIDRLNLIYIRPYKDEKYTYNFTFDKKGKEVYIGGFIDNNRRMNFLFNPNEQILKGLKKMLKNKE</sequence>
<gene>
    <name evidence="2" type="ORF">CUESP1_0760</name>
</gene>
<evidence type="ECO:0000313" key="3">
    <source>
        <dbReference type="Proteomes" id="UP000245423"/>
    </source>
</evidence>
<keyword evidence="1" id="KW-1133">Transmembrane helix</keyword>
<reference evidence="2 3" key="1">
    <citation type="submission" date="2016-11" db="EMBL/GenBank/DDBJ databases">
        <authorList>
            <person name="Manzoor S."/>
        </authorList>
    </citation>
    <scope>NUCLEOTIDE SEQUENCE [LARGE SCALE GENOMIC DNA]</scope>
    <source>
        <strain evidence="2">Clostridium ultunense strain Esp</strain>
    </source>
</reference>
<protein>
    <recommendedName>
        <fullName evidence="4">DUF304 domain-containing protein</fullName>
    </recommendedName>
</protein>
<keyword evidence="3" id="KW-1185">Reference proteome</keyword>
<evidence type="ECO:0008006" key="4">
    <source>
        <dbReference type="Google" id="ProtNLM"/>
    </source>
</evidence>
<keyword evidence="1" id="KW-0812">Transmembrane</keyword>
<feature type="transmembrane region" description="Helical" evidence="1">
    <location>
        <begin position="43"/>
        <end position="62"/>
    </location>
</feature>
<dbReference type="HOGENOM" id="CLU_1683565_0_0_9"/>
<feature type="transmembrane region" description="Helical" evidence="1">
    <location>
        <begin position="16"/>
        <end position="37"/>
    </location>
</feature>
<evidence type="ECO:0000313" key="2">
    <source>
        <dbReference type="EMBL" id="SHD76140.1"/>
    </source>
</evidence>
<proteinExistence type="predicted"/>
<name>M1ZGH4_9FIRM</name>
<dbReference type="EMBL" id="LT669839">
    <property type="protein sequence ID" value="SHD76140.1"/>
    <property type="molecule type" value="Genomic_DNA"/>
</dbReference>